<evidence type="ECO:0000256" key="1">
    <source>
        <dbReference type="ARBA" id="ARBA00008520"/>
    </source>
</evidence>
<dbReference type="EMBL" id="JACSRA010000021">
    <property type="protein sequence ID" value="MBD7912253.1"/>
    <property type="molecule type" value="Genomic_DNA"/>
</dbReference>
<dbReference type="SUPFAM" id="SSF53850">
    <property type="entry name" value="Periplasmic binding protein-like II"/>
    <property type="match status" value="1"/>
</dbReference>
<name>A0ABR8PVP1_9CLOT</name>
<dbReference type="PANTHER" id="PTHR43649:SF34">
    <property type="entry name" value="ABC TRANSPORTER PERIPLASMIC-BINDING PROTEIN YCJN-RELATED"/>
    <property type="match status" value="1"/>
</dbReference>
<evidence type="ECO:0000256" key="3">
    <source>
        <dbReference type="ARBA" id="ARBA00022729"/>
    </source>
</evidence>
<dbReference type="InterPro" id="IPR006061">
    <property type="entry name" value="SBP_1_CS"/>
</dbReference>
<dbReference type="Pfam" id="PF13416">
    <property type="entry name" value="SBP_bac_8"/>
    <property type="match status" value="1"/>
</dbReference>
<organism evidence="5 6">
    <name type="scientific">Clostridium cibarium</name>
    <dbReference type="NCBI Taxonomy" id="2762247"/>
    <lineage>
        <taxon>Bacteria</taxon>
        <taxon>Bacillati</taxon>
        <taxon>Bacillota</taxon>
        <taxon>Clostridia</taxon>
        <taxon>Eubacteriales</taxon>
        <taxon>Clostridiaceae</taxon>
        <taxon>Clostridium</taxon>
    </lineage>
</organism>
<dbReference type="InterPro" id="IPR006059">
    <property type="entry name" value="SBP"/>
</dbReference>
<evidence type="ECO:0000256" key="4">
    <source>
        <dbReference type="SAM" id="SignalP"/>
    </source>
</evidence>
<dbReference type="PANTHER" id="PTHR43649">
    <property type="entry name" value="ARABINOSE-BINDING PROTEIN-RELATED"/>
    <property type="match status" value="1"/>
</dbReference>
<feature type="signal peptide" evidence="4">
    <location>
        <begin position="1"/>
        <end position="24"/>
    </location>
</feature>
<keyword evidence="3 4" id="KW-0732">Signal</keyword>
<evidence type="ECO:0000313" key="5">
    <source>
        <dbReference type="EMBL" id="MBD7912253.1"/>
    </source>
</evidence>
<keyword evidence="6" id="KW-1185">Reference proteome</keyword>
<keyword evidence="2" id="KW-0813">Transport</keyword>
<dbReference type="Proteomes" id="UP000627781">
    <property type="component" value="Unassembled WGS sequence"/>
</dbReference>
<accession>A0ABR8PVP1</accession>
<dbReference type="PROSITE" id="PS51257">
    <property type="entry name" value="PROKAR_LIPOPROTEIN"/>
    <property type="match status" value="1"/>
</dbReference>
<dbReference type="InterPro" id="IPR050490">
    <property type="entry name" value="Bact_solute-bd_prot1"/>
</dbReference>
<feature type="chain" id="PRO_5047485069" evidence="4">
    <location>
        <begin position="25"/>
        <end position="427"/>
    </location>
</feature>
<gene>
    <name evidence="5" type="ORF">H9661_12885</name>
</gene>
<evidence type="ECO:0000256" key="2">
    <source>
        <dbReference type="ARBA" id="ARBA00022448"/>
    </source>
</evidence>
<dbReference type="RefSeq" id="WP_143316515.1">
    <property type="nucleotide sequence ID" value="NZ_JACSRA010000021.1"/>
</dbReference>
<dbReference type="PROSITE" id="PS01037">
    <property type="entry name" value="SBP_BACTERIAL_1"/>
    <property type="match status" value="1"/>
</dbReference>
<proteinExistence type="inferred from homology"/>
<dbReference type="Gene3D" id="3.40.190.10">
    <property type="entry name" value="Periplasmic binding protein-like II"/>
    <property type="match status" value="2"/>
</dbReference>
<evidence type="ECO:0000313" key="6">
    <source>
        <dbReference type="Proteomes" id="UP000627781"/>
    </source>
</evidence>
<reference evidence="5 6" key="1">
    <citation type="submission" date="2020-08" db="EMBL/GenBank/DDBJ databases">
        <title>A Genomic Blueprint of the Chicken Gut Microbiome.</title>
        <authorList>
            <person name="Gilroy R."/>
            <person name="Ravi A."/>
            <person name="Getino M."/>
            <person name="Pursley I."/>
            <person name="Horton D.L."/>
            <person name="Alikhan N.-F."/>
            <person name="Baker D."/>
            <person name="Gharbi K."/>
            <person name="Hall N."/>
            <person name="Watson M."/>
            <person name="Adriaenssens E.M."/>
            <person name="Foster-Nyarko E."/>
            <person name="Jarju S."/>
            <person name="Secka A."/>
            <person name="Antonio M."/>
            <person name="Oren A."/>
            <person name="Chaudhuri R."/>
            <person name="La Ragione R.M."/>
            <person name="Hildebrand F."/>
            <person name="Pallen M.J."/>
        </authorList>
    </citation>
    <scope>NUCLEOTIDE SEQUENCE [LARGE SCALE GENOMIC DNA]</scope>
    <source>
        <strain evidence="5 6">Sa3CVN1</strain>
    </source>
</reference>
<comment type="similarity">
    <text evidence="1">Belongs to the bacterial solute-binding protein 1 family.</text>
</comment>
<protein>
    <submittedName>
        <fullName evidence="5">Carbohydrate ABC transporter substrate-binding protein</fullName>
    </submittedName>
</protein>
<sequence length="427" mass="48042">MKKKLSSVLLVIFTLIILSGCTNKEKNTGVVHISILNSKPEIQVALEDATKEFSKENPNIKIKVVKYNRNETYYNKLMSMYSYENAPTMTIGDPTHIKNIKNNLLDLSSEEWVKDVSGGISNIAKNESGEVIGFPFATEGVGFIYNKKVIEEAGIDVSSINTIKSLEEAFKKVEAIGKKGVIVTNEKWSLGDHFLSTAYSAQSKDTNDIIEYIENVKKGTLNVKDNAKLNGLLDTFDLMKKYNIYKDEPLTPSYDKCAEVLGKGDVGFWYMGNWASKSILDSSKDNKDYGFIPVPISNDSSEYGNNEITLGVTKYIVVDKSNSSKEQQDAAKKFLNWVVYTKEGQEFVVNKSGIISAFANNEIKQADPLANDIMKYKEKEKAMELMNSYLPENNSENVGVALRKYLSSEIDRNQLLNIIQEYWENQK</sequence>
<comment type="caution">
    <text evidence="5">The sequence shown here is derived from an EMBL/GenBank/DDBJ whole genome shotgun (WGS) entry which is preliminary data.</text>
</comment>